<keyword evidence="2" id="KW-1185">Reference proteome</keyword>
<sequence length="1348" mass="149780">MHGGKRGLVAPQNTFLENIVRRSSETSFLLGNAQIVDWPVVYSNDGFCKLSGYHRAEVMHRSSTCNFMYGDLTDKKTIDKIRRTFGNYESHFYEVLLYTKNRTPIWLYMQVAPIRNENDKVVLFLCTFRDITLFKQPIEDESTRGWTKFARLTRALTNNRNVVQQLAPLSKTEVSHKPSRLAEALQLGSDILPQYKQEAPKTPPHIILHYCTFKTTWDWVILILTFYTAIMVPYNVSFKTKQNNLVWLVLDSVVDVIFLIDIVLNFHTTFVGPAGEVISDAKLIRMNYLKTWFVIDLLSCLPYDIINAFENVDEGLSSLFSSLKVIRLLRLGRVARKLDHYLEYGAAVLVLLVCVFGLVAHWLACIWYSIGDYEVIDETTNTIKTDSWLYQLALSIGTPYRYNASGTGQWEGGPNKDTLYISSLYFTMTSLTTIGFGNIAPATDGEKIFSVAMMMVGFFVYSSFLYQPLAHSSKTASLLYATIFGNVTTIFQQMYTNTNRYHEMLNNVRDFLKLYQVPKGLSERVMDFIVSTWAMSKGIDTDKVLSICPKDMRADICVHLNRQVFNDHPAFRLASDGCLRSLAVEFQTTHCAPGDLIFHIGESVDTLCFVVSGSLEVIQDDEVIAILGKGDVFGDVFWKETTLARACANVRALTYCDLHVIRREALMRVLDFYTAFANTFSRNLILTCNLRKRIIFRKIADVKREQERQRNEVALSIPEDHPVRKLFQRFRQQRDAQSPGESNAYFDHNCVQVEPQHHHHTDSNSSKVQGNAACTGGESAGAALHRAAVQVGRELQVVLPAAEVFEAGQSSESHINATSTAPPPPAVEQEKQPPKSEEWPKGSRSADQLATSNKNRDSEEGGELGGTEGGGNAGEAGDETSALHKTDSCDSGITKSDLRIDRAGDSRNSFERSPMEKSPMERNPFEHGLGVDSLKHSLVQPASEQALLQATLQEAKLELKGDIQILSGRLSVLESQLVDDTISTEMEMQLPPHEGAVVSVVDMHAGGEPLRVILSGYPEVKGDTVLSKRRYVREHLDHLRRALMYEPRGHYDMYGALIVDSELPEADLGVLFMHNEGYSTMCGHAVIALGRFAVDYKLVKEPRSPETQVNIQCPCGLVKAFVEYSSGKTGRVRFLSVPAFVFATDVTVSVEGFGDVTVDISYGGAFYAFVDAKRFGLDVTKSRTRDLVDAATAVTAAVKFQVNLHHPTSDDLAFLYGTILTDGKDNYSSEPTANICVFAEAQVDRSPTGSGVTARVAIQYHKGLIQLNQTRTFQSGATGSQFTGKAVEETTCGDFKAVVVEVAGRAFYTGASSFVQELDDELTSCEAALGGNGGGLEECACQFDPEGN</sequence>
<proteinExistence type="predicted"/>
<accession>A0ACB8W8J4</accession>
<reference evidence="1" key="1">
    <citation type="submission" date="2022-04" db="EMBL/GenBank/DDBJ databases">
        <title>Jade perch genome.</title>
        <authorList>
            <person name="Chao B."/>
        </authorList>
    </citation>
    <scope>NUCLEOTIDE SEQUENCE</scope>
    <source>
        <strain evidence="1">CB-2022</strain>
    </source>
</reference>
<evidence type="ECO:0000313" key="2">
    <source>
        <dbReference type="Proteomes" id="UP000831701"/>
    </source>
</evidence>
<dbReference type="Proteomes" id="UP000831701">
    <property type="component" value="Chromosome 13"/>
</dbReference>
<evidence type="ECO:0000313" key="1">
    <source>
        <dbReference type="EMBL" id="KAI3363748.1"/>
    </source>
</evidence>
<gene>
    <name evidence="1" type="ORF">L3Q82_001360</name>
</gene>
<organism evidence="1 2">
    <name type="scientific">Scortum barcoo</name>
    <name type="common">barcoo grunter</name>
    <dbReference type="NCBI Taxonomy" id="214431"/>
    <lineage>
        <taxon>Eukaryota</taxon>
        <taxon>Metazoa</taxon>
        <taxon>Chordata</taxon>
        <taxon>Craniata</taxon>
        <taxon>Vertebrata</taxon>
        <taxon>Euteleostomi</taxon>
        <taxon>Actinopterygii</taxon>
        <taxon>Neopterygii</taxon>
        <taxon>Teleostei</taxon>
        <taxon>Neoteleostei</taxon>
        <taxon>Acanthomorphata</taxon>
        <taxon>Eupercaria</taxon>
        <taxon>Centrarchiformes</taxon>
        <taxon>Terapontoidei</taxon>
        <taxon>Terapontidae</taxon>
        <taxon>Scortum</taxon>
    </lineage>
</organism>
<name>A0ACB8W8J4_9TELE</name>
<comment type="caution">
    <text evidence="1">The sequence shown here is derived from an EMBL/GenBank/DDBJ whole genome shotgun (WGS) entry which is preliminary data.</text>
</comment>
<protein>
    <submittedName>
        <fullName evidence="1">Uncharacterized protein</fullName>
    </submittedName>
</protein>
<dbReference type="EMBL" id="CM041543">
    <property type="protein sequence ID" value="KAI3363748.1"/>
    <property type="molecule type" value="Genomic_DNA"/>
</dbReference>